<gene>
    <name evidence="3" type="primary">paaI</name>
    <name evidence="3" type="ORF">ENS19_03800</name>
</gene>
<dbReference type="InterPro" id="IPR029069">
    <property type="entry name" value="HotDog_dom_sf"/>
</dbReference>
<dbReference type="EMBL" id="DSTX01000005">
    <property type="protein sequence ID" value="HFK20385.1"/>
    <property type="molecule type" value="Genomic_DNA"/>
</dbReference>
<proteinExistence type="predicted"/>
<organism evidence="3">
    <name type="scientific">Candidatus Methanomethylicus mesodigestus</name>
    <dbReference type="NCBI Taxonomy" id="1867258"/>
    <lineage>
        <taxon>Archaea</taxon>
        <taxon>Thermoproteota</taxon>
        <taxon>Methanosuratincolia</taxon>
        <taxon>Candidatus Methanomethylicales</taxon>
        <taxon>Candidatus Methanomethylicaceae</taxon>
        <taxon>Candidatus Methanomethylicus</taxon>
    </lineage>
</organism>
<name>A0A7C3F035_9CREN</name>
<dbReference type="SUPFAM" id="SSF54637">
    <property type="entry name" value="Thioesterase/thiol ester dehydrase-isomerase"/>
    <property type="match status" value="1"/>
</dbReference>
<dbReference type="InterPro" id="IPR003736">
    <property type="entry name" value="PAAI_dom"/>
</dbReference>
<dbReference type="Gene3D" id="3.10.129.10">
    <property type="entry name" value="Hotdog Thioesterase"/>
    <property type="match status" value="1"/>
</dbReference>
<dbReference type="NCBIfam" id="TIGR02286">
    <property type="entry name" value="PaaD"/>
    <property type="match status" value="1"/>
</dbReference>
<dbReference type="AlphaFoldDB" id="A0A7C3F035"/>
<evidence type="ECO:0000259" key="2">
    <source>
        <dbReference type="Pfam" id="PF03061"/>
    </source>
</evidence>
<dbReference type="InterPro" id="IPR006683">
    <property type="entry name" value="Thioestr_dom"/>
</dbReference>
<dbReference type="NCBIfam" id="TIGR00369">
    <property type="entry name" value="unchar_dom_1"/>
    <property type="match status" value="1"/>
</dbReference>
<feature type="domain" description="Thioesterase" evidence="2">
    <location>
        <begin position="52"/>
        <end position="124"/>
    </location>
</feature>
<evidence type="ECO:0000313" key="3">
    <source>
        <dbReference type="EMBL" id="HFK20385.1"/>
    </source>
</evidence>
<dbReference type="GO" id="GO:0016289">
    <property type="term" value="F:acyl-CoA hydrolase activity"/>
    <property type="evidence" value="ECO:0007669"/>
    <property type="project" value="TreeGrafter"/>
</dbReference>
<comment type="caution">
    <text evidence="3">The sequence shown here is derived from an EMBL/GenBank/DDBJ whole genome shotgun (WGS) entry which is preliminary data.</text>
</comment>
<keyword evidence="1" id="KW-0378">Hydrolase</keyword>
<protein>
    <submittedName>
        <fullName evidence="3">Hydroxyphenylacetyl-CoA thioesterase PaaI</fullName>
    </submittedName>
</protein>
<dbReference type="PANTHER" id="PTHR42856">
    <property type="entry name" value="ACYL-COENZYME A THIOESTERASE PAAI"/>
    <property type="match status" value="1"/>
</dbReference>
<dbReference type="PANTHER" id="PTHR42856:SF1">
    <property type="entry name" value="ACYL-COENZYME A THIOESTERASE PAAI"/>
    <property type="match status" value="1"/>
</dbReference>
<dbReference type="CDD" id="cd03443">
    <property type="entry name" value="PaaI_thioesterase"/>
    <property type="match status" value="1"/>
</dbReference>
<reference evidence="3" key="1">
    <citation type="journal article" date="2020" name="mSystems">
        <title>Genome- and Community-Level Interaction Insights into Carbon Utilization and Element Cycling Functions of Hydrothermarchaeota in Hydrothermal Sediment.</title>
        <authorList>
            <person name="Zhou Z."/>
            <person name="Liu Y."/>
            <person name="Xu W."/>
            <person name="Pan J."/>
            <person name="Luo Z.H."/>
            <person name="Li M."/>
        </authorList>
    </citation>
    <scope>NUCLEOTIDE SEQUENCE [LARGE SCALE GENOMIC DNA]</scope>
    <source>
        <strain evidence="3">SpSt-468</strain>
    </source>
</reference>
<evidence type="ECO:0000256" key="1">
    <source>
        <dbReference type="ARBA" id="ARBA00022801"/>
    </source>
</evidence>
<accession>A0A7C3F035</accession>
<dbReference type="Pfam" id="PF03061">
    <property type="entry name" value="4HBT"/>
    <property type="match status" value="1"/>
</dbReference>
<sequence length="135" mass="14488">MFREKPYANMQKMMEEDSLFKQYGMALVSYSPGRSKVSMVVRKDMLNAYAAAHGAVIYALADVAFAVACNAGGQKAVGLSVNIHYRRPACEGDLLTAEACEESVGKTTGVYRIKIINGSGKLVAVADGLAYISPK</sequence>
<dbReference type="InterPro" id="IPR011973">
    <property type="entry name" value="PaaD"/>
</dbReference>
<dbReference type="InterPro" id="IPR052723">
    <property type="entry name" value="Acyl-CoA_thioesterase_PaaI"/>
</dbReference>